<protein>
    <submittedName>
        <fullName evidence="1">Uncharacterized protein</fullName>
    </submittedName>
</protein>
<evidence type="ECO:0000313" key="1">
    <source>
        <dbReference type="EMBL" id="OZM56331.1"/>
    </source>
</evidence>
<keyword evidence="2" id="KW-1185">Reference proteome</keyword>
<dbReference type="EMBL" id="NPIA01000007">
    <property type="protein sequence ID" value="OZM56331.1"/>
    <property type="molecule type" value="Genomic_DNA"/>
</dbReference>
<proteinExistence type="predicted"/>
<reference evidence="1 2" key="2">
    <citation type="submission" date="2017-09" db="EMBL/GenBank/DDBJ databases">
        <title>Bacillus patelloidae sp. nov., isolated from the intestinal tract of a marine limpet.</title>
        <authorList>
            <person name="Liu R."/>
            <person name="Dong C."/>
            <person name="Shao Z."/>
        </authorList>
    </citation>
    <scope>NUCLEOTIDE SEQUENCE [LARGE SCALE GENOMIC DNA]</scope>
    <source>
        <strain evidence="1 2">SA5d-4</strain>
    </source>
</reference>
<gene>
    <name evidence="1" type="ORF">CIB95_13025</name>
</gene>
<accession>A0A263BRJ2</accession>
<dbReference type="RefSeq" id="WP_094925833.1">
    <property type="nucleotide sequence ID" value="NZ_NPIA01000007.1"/>
</dbReference>
<dbReference type="Proteomes" id="UP000217083">
    <property type="component" value="Unassembled WGS sequence"/>
</dbReference>
<organism evidence="1 2">
    <name type="scientific">Lottiidibacillus patelloidae</name>
    <dbReference type="NCBI Taxonomy" id="2670334"/>
    <lineage>
        <taxon>Bacteria</taxon>
        <taxon>Bacillati</taxon>
        <taxon>Bacillota</taxon>
        <taxon>Bacilli</taxon>
        <taxon>Bacillales</taxon>
        <taxon>Bacillaceae</taxon>
        <taxon>Lottiidibacillus</taxon>
    </lineage>
</organism>
<sequence>MEKLDEFKSTINCLGNSYLDKLKDDNYSIKSKNFTIFGTKTNKWGKVFLKSTRFEIVIDLPRATYTEDYIADRMGLEKVLVNDKKTGIRIKQQEDRDQLFINIYKKDYQYISLKDDRVVEFLRENSKLVSR</sequence>
<name>A0A263BRJ2_9BACI</name>
<reference evidence="2" key="1">
    <citation type="submission" date="2017-08" db="EMBL/GenBank/DDBJ databases">
        <authorList>
            <person name="Huang Z."/>
        </authorList>
    </citation>
    <scope>NUCLEOTIDE SEQUENCE [LARGE SCALE GENOMIC DNA]</scope>
    <source>
        <strain evidence="2">SA5d-4</strain>
    </source>
</reference>
<evidence type="ECO:0000313" key="2">
    <source>
        <dbReference type="Proteomes" id="UP000217083"/>
    </source>
</evidence>
<comment type="caution">
    <text evidence="1">The sequence shown here is derived from an EMBL/GenBank/DDBJ whole genome shotgun (WGS) entry which is preliminary data.</text>
</comment>
<dbReference type="AlphaFoldDB" id="A0A263BRJ2"/>